<dbReference type="InterPro" id="IPR017598">
    <property type="entry name" value="SulphurTrfase_DndC"/>
</dbReference>
<gene>
    <name evidence="2" type="ordered locus">HMU12140</name>
</gene>
<dbReference type="STRING" id="679897.HMU12140"/>
<protein>
    <submittedName>
        <fullName evidence="2">Putative phosphoadenosine phosphosulphate reductase</fullName>
    </submittedName>
</protein>
<organism evidence="2 3">
    <name type="scientific">Helicobacter mustelae (strain ATCC 43772 / CCUG 25715 / CIP 103759 / LMG 18044 / NCTC 12198 / R85-136P)</name>
    <name type="common">Campylobacter mustelae</name>
    <dbReference type="NCBI Taxonomy" id="679897"/>
    <lineage>
        <taxon>Bacteria</taxon>
        <taxon>Pseudomonadati</taxon>
        <taxon>Campylobacterota</taxon>
        <taxon>Epsilonproteobacteria</taxon>
        <taxon>Campylobacterales</taxon>
        <taxon>Helicobacteraceae</taxon>
        <taxon>Helicobacter</taxon>
    </lineage>
</organism>
<accession>D3UIZ3</accession>
<dbReference type="Pfam" id="PF01507">
    <property type="entry name" value="PAPS_reduct"/>
    <property type="match status" value="1"/>
</dbReference>
<dbReference type="SUPFAM" id="SSF52402">
    <property type="entry name" value="Adenine nucleotide alpha hydrolases-like"/>
    <property type="match status" value="1"/>
</dbReference>
<dbReference type="RefSeq" id="WP_013023537.1">
    <property type="nucleotide sequence ID" value="NC_013949.1"/>
</dbReference>
<evidence type="ECO:0000313" key="2">
    <source>
        <dbReference type="EMBL" id="CBG40468.1"/>
    </source>
</evidence>
<dbReference type="NCBIfam" id="TIGR03183">
    <property type="entry name" value="DNA_S_dndC"/>
    <property type="match status" value="1"/>
</dbReference>
<dbReference type="PANTHER" id="PTHR43196">
    <property type="entry name" value="SULFATE ADENYLYLTRANSFERASE SUBUNIT 2"/>
    <property type="match status" value="1"/>
</dbReference>
<feature type="domain" description="Phosphoadenosine phosphosulphate reductase" evidence="1">
    <location>
        <begin position="44"/>
        <end position="226"/>
    </location>
</feature>
<dbReference type="InterPro" id="IPR050128">
    <property type="entry name" value="Sulfate_adenylyltrnsfr_sub2"/>
</dbReference>
<keyword evidence="3" id="KW-1185">Reference proteome</keyword>
<evidence type="ECO:0000259" key="1">
    <source>
        <dbReference type="Pfam" id="PF01507"/>
    </source>
</evidence>
<dbReference type="Gene3D" id="3.40.50.620">
    <property type="entry name" value="HUPs"/>
    <property type="match status" value="1"/>
</dbReference>
<proteinExistence type="predicted"/>
<dbReference type="EMBL" id="FN555004">
    <property type="protein sequence ID" value="CBG40468.1"/>
    <property type="molecule type" value="Genomic_DNA"/>
</dbReference>
<dbReference type="PANTHER" id="PTHR43196:SF2">
    <property type="entry name" value="PHOSPHOADENOSINE PHOSPHOSULFATE REDUCTASE"/>
    <property type="match status" value="1"/>
</dbReference>
<dbReference type="KEGG" id="hms:HMU12140"/>
<dbReference type="InterPro" id="IPR014729">
    <property type="entry name" value="Rossmann-like_a/b/a_fold"/>
</dbReference>
<dbReference type="HOGENOM" id="CLU_027799_2_1_7"/>
<evidence type="ECO:0000313" key="3">
    <source>
        <dbReference type="Proteomes" id="UP000001522"/>
    </source>
</evidence>
<name>D3UIZ3_HELM1</name>
<dbReference type="Proteomes" id="UP000001522">
    <property type="component" value="Chromosome"/>
</dbReference>
<sequence>MIFHPPFRPFPPHICATYPTKQQSLIAHTKNELKEKFLSTSRTFVIAFSGGKDSTCVLQLFYEMLASLPKHLQRQSYAIASNTLVEAPHIERFLQRVIHSINLHAMQNNIPFEVLQVTPELKDDFFVNLIGKGYPSPTRTFRWCTDRLKITPSKNTIAQITKKHGLALLVLGTREAESSNRKKSMQKRVLDDHGFSKHEDYPDTMIYAPLSKWDTDLVWTYLSTHKPLWDMSHGELFRLYAKASGEECQFITHLAQSSCGGSRFGCWVCTVVSEDKSLQGFIDTGEEHLKPLNEFRNYIKALREDPNARADYRRDGRVAYRVGGRGAFLSHIRIEILEKLLACEKAFLSLGGEGELISKEQILAIQREWNKDFDFHESALRLGIKYNKGVSMNENKSKILQEEIIDEICASTENAIVDPRDIKALLKESINIHNNYAIKGRNNAGQRIGEEIKKLLDDKSSKEA</sequence>
<dbReference type="GO" id="GO:0003824">
    <property type="term" value="F:catalytic activity"/>
    <property type="evidence" value="ECO:0007669"/>
    <property type="project" value="InterPro"/>
</dbReference>
<dbReference type="eggNOG" id="COG0175">
    <property type="taxonomic scope" value="Bacteria"/>
</dbReference>
<dbReference type="InterPro" id="IPR002500">
    <property type="entry name" value="PAPS_reduct_dom"/>
</dbReference>
<dbReference type="AlphaFoldDB" id="D3UIZ3"/>
<reference evidence="2 3" key="1">
    <citation type="journal article" date="2010" name="BMC Genomics">
        <title>Comparative genomics and proteomics of Helicobacter mustelae, an ulcerogenic and carcinogenic gastric pathogen.</title>
        <authorList>
            <person name="O'Toole P.W."/>
            <person name="Snelling W.J."/>
            <person name="Canchaya C."/>
            <person name="Forde B.M."/>
            <person name="Hardie K.R."/>
            <person name="Josenhans C."/>
            <person name="Graham R.L.J."/>
            <person name="McMullan G."/>
            <person name="Parkhill J."/>
            <person name="Belda E."/>
            <person name="Bentley S.D."/>
        </authorList>
    </citation>
    <scope>NUCLEOTIDE SEQUENCE [LARGE SCALE GENOMIC DNA]</scope>
    <source>
        <strain evidence="3">ATCC 43772 / LMG 18044 / NCTC 12198 / 12198</strain>
    </source>
</reference>